<comment type="similarity">
    <text evidence="1">Belongs to the histone deacetylase family.</text>
</comment>
<dbReference type="GO" id="GO:0004407">
    <property type="term" value="F:histone deacetylase activity"/>
    <property type="evidence" value="ECO:0007669"/>
    <property type="project" value="TreeGrafter"/>
</dbReference>
<dbReference type="AlphaFoldDB" id="F2NJU8"/>
<evidence type="ECO:0000259" key="2">
    <source>
        <dbReference type="Pfam" id="PF00850"/>
    </source>
</evidence>
<dbReference type="OrthoDB" id="9808367at2"/>
<dbReference type="CDD" id="cd09992">
    <property type="entry name" value="HDAC_classII"/>
    <property type="match status" value="1"/>
</dbReference>
<reference evidence="4" key="2">
    <citation type="submission" date="2011-03" db="EMBL/GenBank/DDBJ databases">
        <title>The complete genome of Desulfobacca acetoxidans DSM 11109.</title>
        <authorList>
            <consortium name="US DOE Joint Genome Institute (JGI-PGF)"/>
            <person name="Lucas S."/>
            <person name="Copeland A."/>
            <person name="Lapidus A."/>
            <person name="Bruce D."/>
            <person name="Goodwin L."/>
            <person name="Pitluck S."/>
            <person name="Peters L."/>
            <person name="Kyrpides N."/>
            <person name="Mavromatis K."/>
            <person name="Ivanova N."/>
            <person name="Ovchinnikova G."/>
            <person name="Teshima H."/>
            <person name="Detter J.C."/>
            <person name="Han C."/>
            <person name="Land M."/>
            <person name="Hauser L."/>
            <person name="Markowitz V."/>
            <person name="Cheng J.-F."/>
            <person name="Hugenholtz P."/>
            <person name="Woyke T."/>
            <person name="Wu D."/>
            <person name="Spring S."/>
            <person name="Schueler E."/>
            <person name="Brambilla E."/>
            <person name="Klenk H.-P."/>
            <person name="Eisen J.A."/>
        </authorList>
    </citation>
    <scope>NUCLEOTIDE SEQUENCE [LARGE SCALE GENOMIC DNA]</scope>
    <source>
        <strain evidence="4">ATCC 700848 / DSM 11109 / ASRB2</strain>
    </source>
</reference>
<evidence type="ECO:0000313" key="4">
    <source>
        <dbReference type="Proteomes" id="UP000000483"/>
    </source>
</evidence>
<gene>
    <name evidence="3" type="ordered locus">Desac_2063</name>
</gene>
<dbReference type="Pfam" id="PF00850">
    <property type="entry name" value="Hist_deacetyl"/>
    <property type="match status" value="1"/>
</dbReference>
<dbReference type="InterPro" id="IPR023696">
    <property type="entry name" value="Ureohydrolase_dom_sf"/>
</dbReference>
<dbReference type="PRINTS" id="PR01270">
    <property type="entry name" value="HDASUPER"/>
</dbReference>
<name>F2NJU8_DESAR</name>
<dbReference type="PANTHER" id="PTHR10625">
    <property type="entry name" value="HISTONE DEACETYLASE HDAC1-RELATED"/>
    <property type="match status" value="1"/>
</dbReference>
<dbReference type="GO" id="GO:0040029">
    <property type="term" value="P:epigenetic regulation of gene expression"/>
    <property type="evidence" value="ECO:0007669"/>
    <property type="project" value="TreeGrafter"/>
</dbReference>
<reference evidence="3 4" key="1">
    <citation type="journal article" date="2011" name="Stand. Genomic Sci.">
        <title>Complete genome sequence of the acetate-degrading sulfate reducer Desulfobacca acetoxidans type strain (ASRB2).</title>
        <authorList>
            <person name="Goker M."/>
            <person name="Teshima H."/>
            <person name="Lapidus A."/>
            <person name="Nolan M."/>
            <person name="Lucas S."/>
            <person name="Hammon N."/>
            <person name="Deshpande S."/>
            <person name="Cheng J.F."/>
            <person name="Tapia R."/>
            <person name="Han C."/>
            <person name="Goodwin L."/>
            <person name="Pitluck S."/>
            <person name="Huntemann M."/>
            <person name="Liolios K."/>
            <person name="Ivanova N."/>
            <person name="Pagani I."/>
            <person name="Mavromatis K."/>
            <person name="Ovchinikova G."/>
            <person name="Pati A."/>
            <person name="Chen A."/>
            <person name="Palaniappan K."/>
            <person name="Land M."/>
            <person name="Hauser L."/>
            <person name="Brambilla E.M."/>
            <person name="Rohde M."/>
            <person name="Spring S."/>
            <person name="Detter J.C."/>
            <person name="Woyke T."/>
            <person name="Bristow J."/>
            <person name="Eisen J.A."/>
            <person name="Markowitz V."/>
            <person name="Hugenholtz P."/>
            <person name="Kyrpides N.C."/>
            <person name="Klenk H.P."/>
        </authorList>
    </citation>
    <scope>NUCLEOTIDE SEQUENCE [LARGE SCALE GENOMIC DNA]</scope>
    <source>
        <strain evidence="4">ATCC 700848 / DSM 11109 / ASRB2</strain>
    </source>
</reference>
<dbReference type="EMBL" id="CP002629">
    <property type="protein sequence ID" value="AEB09892.1"/>
    <property type="molecule type" value="Genomic_DNA"/>
</dbReference>
<dbReference type="InterPro" id="IPR000286">
    <property type="entry name" value="HDACs"/>
</dbReference>
<dbReference type="STRING" id="880072.Desac_2063"/>
<dbReference type="PANTHER" id="PTHR10625:SF10">
    <property type="entry name" value="HISTONE DEACETYLASE HDAC1"/>
    <property type="match status" value="1"/>
</dbReference>
<proteinExistence type="inferred from homology"/>
<dbReference type="KEGG" id="dao:Desac_2063"/>
<evidence type="ECO:0000256" key="1">
    <source>
        <dbReference type="ARBA" id="ARBA00005947"/>
    </source>
</evidence>
<sequence length="320" mass="35669">MKANTGYVYDERYLKHEPGGYHPERPDRLRAIQQRVISSGLIDELVLIQPYEAPLDRITRLHDPDYLERFRLACEKKMRIFQSPDNGICADSYAIALLAVGGVLAACDAVMTGKAHNAFCAVRPPGHHAEHAQAMGFCFFNNIAIGARYLQDKYGLERIAILDWDVHHGNGTQHLFETDPTVFYISLHQDPFTCYPGTGRQNEQGKGAGLGFTLNFPLPRGSGDKTYLKTIQEGVIPALVAFHPDFLMISSGFDAHADDPLAHMELSRDGYAHMGRLMAAFAQEHCNSRIITVLEGGYNLEVLQECVEDHLRILQGISDS</sequence>
<evidence type="ECO:0000313" key="3">
    <source>
        <dbReference type="EMBL" id="AEB09892.1"/>
    </source>
</evidence>
<dbReference type="Proteomes" id="UP000000483">
    <property type="component" value="Chromosome"/>
</dbReference>
<dbReference type="RefSeq" id="WP_013707001.1">
    <property type="nucleotide sequence ID" value="NC_015388.1"/>
</dbReference>
<accession>F2NJU8</accession>
<organism evidence="3 4">
    <name type="scientific">Desulfobacca acetoxidans (strain ATCC 700848 / DSM 11109 / ASRB2)</name>
    <dbReference type="NCBI Taxonomy" id="880072"/>
    <lineage>
        <taxon>Bacteria</taxon>
        <taxon>Pseudomonadati</taxon>
        <taxon>Thermodesulfobacteriota</taxon>
        <taxon>Desulfobaccia</taxon>
        <taxon>Desulfobaccales</taxon>
        <taxon>Desulfobaccaceae</taxon>
        <taxon>Desulfobacca</taxon>
    </lineage>
</organism>
<keyword evidence="4" id="KW-1185">Reference proteome</keyword>
<dbReference type="eggNOG" id="COG0123">
    <property type="taxonomic scope" value="Bacteria"/>
</dbReference>
<dbReference type="SUPFAM" id="SSF52768">
    <property type="entry name" value="Arginase/deacetylase"/>
    <property type="match status" value="1"/>
</dbReference>
<dbReference type="Gene3D" id="3.40.800.20">
    <property type="entry name" value="Histone deacetylase domain"/>
    <property type="match status" value="1"/>
</dbReference>
<dbReference type="InterPro" id="IPR023801">
    <property type="entry name" value="His_deacetylse_dom"/>
</dbReference>
<feature type="domain" description="Histone deacetylase" evidence="2">
    <location>
        <begin position="22"/>
        <end position="313"/>
    </location>
</feature>
<protein>
    <submittedName>
        <fullName evidence="3">Histone deacetylase superfamily</fullName>
    </submittedName>
</protein>
<dbReference type="HOGENOM" id="CLU_007727_8_2_7"/>
<dbReference type="InterPro" id="IPR037138">
    <property type="entry name" value="His_deacetylse_dom_sf"/>
</dbReference>